<protein>
    <submittedName>
        <fullName evidence="10">Sigma-70 family RNA polymerase sigma factor</fullName>
    </submittedName>
</protein>
<name>A0A853ENF4_9MICO</name>
<dbReference type="NCBIfam" id="TIGR01451">
    <property type="entry name" value="B_ant_repeat"/>
    <property type="match status" value="1"/>
</dbReference>
<evidence type="ECO:0000256" key="7">
    <source>
        <dbReference type="SAM" id="Phobius"/>
    </source>
</evidence>
<evidence type="ECO:0000256" key="6">
    <source>
        <dbReference type="SAM" id="MobiDB-lite"/>
    </source>
</evidence>
<comment type="similarity">
    <text evidence="1">Belongs to the sigma-70 factor family. ECF subfamily.</text>
</comment>
<gene>
    <name evidence="10" type="ORF">HZZ10_00805</name>
</gene>
<keyword evidence="7" id="KW-1133">Transmembrane helix</keyword>
<reference evidence="10 11" key="1">
    <citation type="submission" date="2020-07" db="EMBL/GenBank/DDBJ databases">
        <title>MOT database genomes.</title>
        <authorList>
            <person name="Joseph S."/>
            <person name="Aduse-Opoku J."/>
            <person name="Hashim A."/>
            <person name="Wade W."/>
            <person name="Curtis M."/>
        </authorList>
    </citation>
    <scope>NUCLEOTIDE SEQUENCE [LARGE SCALE GENOMIC DNA]</scope>
    <source>
        <strain evidence="10 11">DSM 100099</strain>
    </source>
</reference>
<dbReference type="GO" id="GO:0003677">
    <property type="term" value="F:DNA binding"/>
    <property type="evidence" value="ECO:0007669"/>
    <property type="project" value="UniProtKB-KW"/>
</dbReference>
<dbReference type="GO" id="GO:0016987">
    <property type="term" value="F:sigma factor activity"/>
    <property type="evidence" value="ECO:0007669"/>
    <property type="project" value="UniProtKB-KW"/>
</dbReference>
<feature type="compositionally biased region" description="Polar residues" evidence="6">
    <location>
        <begin position="338"/>
        <end position="353"/>
    </location>
</feature>
<dbReference type="SUPFAM" id="SSF88946">
    <property type="entry name" value="Sigma2 domain of RNA polymerase sigma factors"/>
    <property type="match status" value="1"/>
</dbReference>
<dbReference type="Gene3D" id="1.10.1740.10">
    <property type="match status" value="1"/>
</dbReference>
<dbReference type="NCBIfam" id="TIGR02937">
    <property type="entry name" value="sigma70-ECF"/>
    <property type="match status" value="1"/>
</dbReference>
<dbReference type="AlphaFoldDB" id="A0A853ENF4"/>
<dbReference type="InterPro" id="IPR055354">
    <property type="entry name" value="DUF7507"/>
</dbReference>
<dbReference type="InterPro" id="IPR047589">
    <property type="entry name" value="DUF11_rpt"/>
</dbReference>
<evidence type="ECO:0000256" key="3">
    <source>
        <dbReference type="ARBA" id="ARBA00023082"/>
    </source>
</evidence>
<accession>A0A853ENF4</accession>
<dbReference type="InterPro" id="IPR039425">
    <property type="entry name" value="RNA_pol_sigma-70-like"/>
</dbReference>
<feature type="region of interest" description="Disordered" evidence="6">
    <location>
        <begin position="311"/>
        <end position="434"/>
    </location>
</feature>
<feature type="transmembrane region" description="Helical" evidence="7">
    <location>
        <begin position="563"/>
        <end position="589"/>
    </location>
</feature>
<evidence type="ECO:0000259" key="8">
    <source>
        <dbReference type="Pfam" id="PF04542"/>
    </source>
</evidence>
<keyword evidence="7" id="KW-0812">Transmembrane</keyword>
<dbReference type="Pfam" id="PF24346">
    <property type="entry name" value="DUF7507"/>
    <property type="match status" value="1"/>
</dbReference>
<dbReference type="InterPro" id="IPR013325">
    <property type="entry name" value="RNA_pol_sigma_r2"/>
</dbReference>
<dbReference type="InterPro" id="IPR013324">
    <property type="entry name" value="RNA_pol_sigma_r3/r4-like"/>
</dbReference>
<dbReference type="InterPro" id="IPR007627">
    <property type="entry name" value="RNA_pol_sigma70_r2"/>
</dbReference>
<keyword evidence="7" id="KW-0472">Membrane</keyword>
<evidence type="ECO:0000256" key="5">
    <source>
        <dbReference type="ARBA" id="ARBA00023163"/>
    </source>
</evidence>
<dbReference type="GO" id="GO:0006352">
    <property type="term" value="P:DNA-templated transcription initiation"/>
    <property type="evidence" value="ECO:0007669"/>
    <property type="project" value="InterPro"/>
</dbReference>
<feature type="compositionally biased region" description="Polar residues" evidence="6">
    <location>
        <begin position="420"/>
        <end position="430"/>
    </location>
</feature>
<dbReference type="Proteomes" id="UP000561011">
    <property type="component" value="Unassembled WGS sequence"/>
</dbReference>
<organism evidence="10 11">
    <name type="scientific">Sanguibacter inulinus</name>
    <dbReference type="NCBI Taxonomy" id="60922"/>
    <lineage>
        <taxon>Bacteria</taxon>
        <taxon>Bacillati</taxon>
        <taxon>Actinomycetota</taxon>
        <taxon>Actinomycetes</taxon>
        <taxon>Micrococcales</taxon>
        <taxon>Sanguibacteraceae</taxon>
        <taxon>Sanguibacter</taxon>
    </lineage>
</organism>
<sequence>MTEDISIDSLSDVELLDVTRAGAQSGFTVLWHRYEAEARRYARRLAPPSDADDVVQEAFTQTYQAIVRGHGPRDAFRPYIYQAIRSATYRRSRQNPPTDSEDLLAAVAVDDETDRVGDADLLIRAFRTIGARWREVLWLQEVEDLPASQIGEIMQISPAAVSVLALRAREGLKQAWIQAHLDTSTVPEECGWAVTRISENSRGRLSATNQARFDDHIASCAHCTPLILEAGQVASGLRAVLLPVFLGVSLDQLSPVTSPVIEMPGTLADGFWLPASAQSVSTRRVVVRVLLVLVVFLGLLGVLTAALSALRSPRDAPAPSSTSTEVGDEPSGIPPTRPTTLVPTESAPPSTLVQGDPPAPTHGASPQQADSGTPVGRGKVVFSSQGLNSEVPRDVPSGGELVNTATGHGTVPDGAPPVQQPTAQARTSTGRGPALSLTKTATLDDINADGLATAGETIDYTFSVTNTGALPLAEVTIEDPLAGAVACPAGTLEPGATVRCAAEDPYMVTPVDADRGQVVNTATVRANTADASPSGYPMVVVQVEGQATVVLSTSTTKNPERSWLSTTGASITVALASAFVLATVGTSLVRRARISRATAQ</sequence>
<dbReference type="PANTHER" id="PTHR43133">
    <property type="entry name" value="RNA POLYMERASE ECF-TYPE SIGMA FACTO"/>
    <property type="match status" value="1"/>
</dbReference>
<dbReference type="RefSeq" id="WP_179912062.1">
    <property type="nucleotide sequence ID" value="NZ_JACBYE010000001.1"/>
</dbReference>
<feature type="transmembrane region" description="Helical" evidence="7">
    <location>
        <begin position="285"/>
        <end position="310"/>
    </location>
</feature>
<dbReference type="InterPro" id="IPR036388">
    <property type="entry name" value="WH-like_DNA-bd_sf"/>
</dbReference>
<evidence type="ECO:0000256" key="4">
    <source>
        <dbReference type="ARBA" id="ARBA00023125"/>
    </source>
</evidence>
<evidence type="ECO:0000259" key="9">
    <source>
        <dbReference type="Pfam" id="PF24346"/>
    </source>
</evidence>
<dbReference type="SUPFAM" id="SSF88659">
    <property type="entry name" value="Sigma3 and sigma4 domains of RNA polymerase sigma factors"/>
    <property type="match status" value="1"/>
</dbReference>
<evidence type="ECO:0000256" key="1">
    <source>
        <dbReference type="ARBA" id="ARBA00010641"/>
    </source>
</evidence>
<dbReference type="EMBL" id="JACBYE010000001">
    <property type="protein sequence ID" value="NYS92080.1"/>
    <property type="molecule type" value="Genomic_DNA"/>
</dbReference>
<keyword evidence="2" id="KW-0805">Transcription regulation</keyword>
<dbReference type="PANTHER" id="PTHR43133:SF8">
    <property type="entry name" value="RNA POLYMERASE SIGMA FACTOR HI_1459-RELATED"/>
    <property type="match status" value="1"/>
</dbReference>
<evidence type="ECO:0000313" key="11">
    <source>
        <dbReference type="Proteomes" id="UP000561011"/>
    </source>
</evidence>
<keyword evidence="4" id="KW-0238">DNA-binding</keyword>
<dbReference type="Pfam" id="PF04542">
    <property type="entry name" value="Sigma70_r2"/>
    <property type="match status" value="1"/>
</dbReference>
<keyword evidence="5" id="KW-0804">Transcription</keyword>
<comment type="caution">
    <text evidence="10">The sequence shown here is derived from an EMBL/GenBank/DDBJ whole genome shotgun (WGS) entry which is preliminary data.</text>
</comment>
<dbReference type="InterPro" id="IPR014284">
    <property type="entry name" value="RNA_pol_sigma-70_dom"/>
</dbReference>
<proteinExistence type="inferred from homology"/>
<feature type="domain" description="DUF7507" evidence="9">
    <location>
        <begin position="433"/>
        <end position="531"/>
    </location>
</feature>
<dbReference type="Gene3D" id="1.10.10.10">
    <property type="entry name" value="Winged helix-like DNA-binding domain superfamily/Winged helix DNA-binding domain"/>
    <property type="match status" value="1"/>
</dbReference>
<feature type="domain" description="RNA polymerase sigma-70 region 2" evidence="8">
    <location>
        <begin position="30"/>
        <end position="94"/>
    </location>
</feature>
<keyword evidence="3" id="KW-0731">Sigma factor</keyword>
<evidence type="ECO:0000256" key="2">
    <source>
        <dbReference type="ARBA" id="ARBA00023015"/>
    </source>
</evidence>
<keyword evidence="11" id="KW-1185">Reference proteome</keyword>
<evidence type="ECO:0000313" key="10">
    <source>
        <dbReference type="EMBL" id="NYS92080.1"/>
    </source>
</evidence>